<dbReference type="EMBL" id="UINC01029884">
    <property type="protein sequence ID" value="SVB13373.1"/>
    <property type="molecule type" value="Genomic_DNA"/>
</dbReference>
<dbReference type="InterPro" id="IPR005467">
    <property type="entry name" value="His_kinase_dom"/>
</dbReference>
<accession>A0A382BJP9</accession>
<dbReference type="PANTHER" id="PTHR43065">
    <property type="entry name" value="SENSOR HISTIDINE KINASE"/>
    <property type="match status" value="1"/>
</dbReference>
<feature type="transmembrane region" description="Helical" evidence="3">
    <location>
        <begin position="119"/>
        <end position="137"/>
    </location>
</feature>
<dbReference type="SMART" id="SM00388">
    <property type="entry name" value="HisKA"/>
    <property type="match status" value="1"/>
</dbReference>
<evidence type="ECO:0000256" key="2">
    <source>
        <dbReference type="SAM" id="Coils"/>
    </source>
</evidence>
<dbReference type="PANTHER" id="PTHR43065:SF50">
    <property type="entry name" value="HISTIDINE KINASE"/>
    <property type="match status" value="1"/>
</dbReference>
<dbReference type="Pfam" id="PF02518">
    <property type="entry name" value="HATPase_c"/>
    <property type="match status" value="1"/>
</dbReference>
<evidence type="ECO:0000259" key="4">
    <source>
        <dbReference type="PROSITE" id="PS50109"/>
    </source>
</evidence>
<sequence>DSQQSLVGYREVSGGGGYLSIGETVVHFGAEDGFRYSALVQFPSGKKVEVDGLNPGEFRKVREISGILRSMVLAKREILRKIRFPYFWINFCLIFVMATTLMIFLNLAFKRYKWSNRQVMGFLFGGLAIFYLVYGLVEGRSIQKALSVLTVTEFMVMSIFLGFMENIYRGKLHRFEYREVLKDISEQVILIRDKHELFQKLVYTISDTLDVSFAGIYVIEDKRLVRKDFAGSTDAIPKTVNLTDVQCDSLRKKGISFEKEVRSVFPGLSERTVFFPILHQGPSTAILLIGEKRDGNPVPKEDYDLLSIVANQTSLSLENIDFIEETKSLTRKVAESETRNQYVEELEERNQIQKDLLEKLKSTQAQLVQSEKMSSLGQLVAGIAHELNNPISFIYANMKEMQNYIDILTKKEKVDKDEFQYIREDVQELIIESMEGSNRVKAIVENLRNFSRIDEVEFTQTDIHKGIDSALLLLTKEAGERIRFHKEYGDIPEVLCIPGHLNQVFMNLLLNGVQAIQGEGNIWIKTNLDKSWVIIKIRDDGKGIEEKELNKIFDPFYSTKPVGEGTGLGLSISYGIVEKHNGLILVESEAGKGTTFTIKIPAEKGKSDD</sequence>
<dbReference type="SUPFAM" id="SSF55874">
    <property type="entry name" value="ATPase domain of HSP90 chaperone/DNA topoisomerase II/histidine kinase"/>
    <property type="match status" value="1"/>
</dbReference>
<evidence type="ECO:0000313" key="5">
    <source>
        <dbReference type="EMBL" id="SVB13373.1"/>
    </source>
</evidence>
<reference evidence="5" key="1">
    <citation type="submission" date="2018-05" db="EMBL/GenBank/DDBJ databases">
        <authorList>
            <person name="Lanie J.A."/>
            <person name="Ng W.-L."/>
            <person name="Kazmierczak K.M."/>
            <person name="Andrzejewski T.M."/>
            <person name="Davidsen T.M."/>
            <person name="Wayne K.J."/>
            <person name="Tettelin H."/>
            <person name="Glass J.I."/>
            <person name="Rusch D."/>
            <person name="Podicherti R."/>
            <person name="Tsui H.-C.T."/>
            <person name="Winkler M.E."/>
        </authorList>
    </citation>
    <scope>NUCLEOTIDE SEQUENCE</scope>
</reference>
<name>A0A382BJP9_9ZZZZ</name>
<evidence type="ECO:0000256" key="3">
    <source>
        <dbReference type="SAM" id="Phobius"/>
    </source>
</evidence>
<keyword evidence="2" id="KW-0175">Coiled coil</keyword>
<dbReference type="Gene3D" id="3.30.450.40">
    <property type="match status" value="1"/>
</dbReference>
<gene>
    <name evidence="5" type="ORF">METZ01_LOCUS166227</name>
</gene>
<dbReference type="GO" id="GO:0000155">
    <property type="term" value="F:phosphorelay sensor kinase activity"/>
    <property type="evidence" value="ECO:0007669"/>
    <property type="project" value="InterPro"/>
</dbReference>
<dbReference type="InterPro" id="IPR003661">
    <property type="entry name" value="HisK_dim/P_dom"/>
</dbReference>
<dbReference type="SUPFAM" id="SSF55781">
    <property type="entry name" value="GAF domain-like"/>
    <property type="match status" value="1"/>
</dbReference>
<dbReference type="Gene3D" id="1.10.287.130">
    <property type="match status" value="1"/>
</dbReference>
<feature type="transmembrane region" description="Helical" evidence="3">
    <location>
        <begin position="86"/>
        <end position="107"/>
    </location>
</feature>
<dbReference type="InterPro" id="IPR036097">
    <property type="entry name" value="HisK_dim/P_sf"/>
</dbReference>
<dbReference type="PRINTS" id="PR00344">
    <property type="entry name" value="BCTRLSENSOR"/>
</dbReference>
<organism evidence="5">
    <name type="scientific">marine metagenome</name>
    <dbReference type="NCBI Taxonomy" id="408172"/>
    <lineage>
        <taxon>unclassified sequences</taxon>
        <taxon>metagenomes</taxon>
        <taxon>ecological metagenomes</taxon>
    </lineage>
</organism>
<dbReference type="PROSITE" id="PS50109">
    <property type="entry name" value="HIS_KIN"/>
    <property type="match status" value="1"/>
</dbReference>
<feature type="domain" description="Histidine kinase" evidence="4">
    <location>
        <begin position="382"/>
        <end position="604"/>
    </location>
</feature>
<keyword evidence="1" id="KW-0597">Phosphoprotein</keyword>
<keyword evidence="3" id="KW-0812">Transmembrane</keyword>
<dbReference type="SUPFAM" id="SSF47384">
    <property type="entry name" value="Homodimeric domain of signal transducing histidine kinase"/>
    <property type="match status" value="1"/>
</dbReference>
<dbReference type="InterPro" id="IPR029016">
    <property type="entry name" value="GAF-like_dom_sf"/>
</dbReference>
<feature type="transmembrane region" description="Helical" evidence="3">
    <location>
        <begin position="149"/>
        <end position="168"/>
    </location>
</feature>
<proteinExistence type="predicted"/>
<evidence type="ECO:0000256" key="1">
    <source>
        <dbReference type="ARBA" id="ARBA00022553"/>
    </source>
</evidence>
<keyword evidence="3" id="KW-0472">Membrane</keyword>
<dbReference type="AlphaFoldDB" id="A0A382BJP9"/>
<dbReference type="Gene3D" id="3.30.565.10">
    <property type="entry name" value="Histidine kinase-like ATPase, C-terminal domain"/>
    <property type="match status" value="1"/>
</dbReference>
<dbReference type="InterPro" id="IPR036890">
    <property type="entry name" value="HATPase_C_sf"/>
</dbReference>
<dbReference type="Pfam" id="PF00512">
    <property type="entry name" value="HisKA"/>
    <property type="match status" value="1"/>
</dbReference>
<dbReference type="InterPro" id="IPR004358">
    <property type="entry name" value="Sig_transdc_His_kin-like_C"/>
</dbReference>
<dbReference type="SMART" id="SM00387">
    <property type="entry name" value="HATPase_c"/>
    <property type="match status" value="1"/>
</dbReference>
<feature type="coiled-coil region" evidence="2">
    <location>
        <begin position="343"/>
        <end position="373"/>
    </location>
</feature>
<keyword evidence="3" id="KW-1133">Transmembrane helix</keyword>
<feature type="non-terminal residue" evidence="5">
    <location>
        <position position="1"/>
    </location>
</feature>
<dbReference type="InterPro" id="IPR003594">
    <property type="entry name" value="HATPase_dom"/>
</dbReference>
<protein>
    <recommendedName>
        <fullName evidence="4">Histidine kinase domain-containing protein</fullName>
    </recommendedName>
</protein>
<dbReference type="CDD" id="cd00082">
    <property type="entry name" value="HisKA"/>
    <property type="match status" value="1"/>
</dbReference>